<comment type="caution">
    <text evidence="1">The sequence shown here is derived from an EMBL/GenBank/DDBJ whole genome shotgun (WGS) entry which is preliminary data.</text>
</comment>
<protein>
    <submittedName>
        <fullName evidence="1">Prefoldin beta-like</fullName>
    </submittedName>
</protein>
<dbReference type="Proteomes" id="UP000237000">
    <property type="component" value="Unassembled WGS sequence"/>
</dbReference>
<dbReference type="Gene3D" id="1.10.287.370">
    <property type="match status" value="1"/>
</dbReference>
<evidence type="ECO:0000313" key="1">
    <source>
        <dbReference type="EMBL" id="PON87489.1"/>
    </source>
</evidence>
<dbReference type="SUPFAM" id="SSF46579">
    <property type="entry name" value="Prefoldin"/>
    <property type="match status" value="1"/>
</dbReference>
<sequence length="86" mass="9545">MMASTSRWSSSSAMEAETTQKVGLIKEIRSHEIALAELNALSSSRPVYHKNGNIYFRTTIQKATSSEQKLLDQAKSRLDKLNSNSA</sequence>
<name>A0A2P5EPP9_TREOI</name>
<dbReference type="AlphaFoldDB" id="A0A2P5EPP9"/>
<evidence type="ECO:0000313" key="2">
    <source>
        <dbReference type="Proteomes" id="UP000237000"/>
    </source>
</evidence>
<dbReference type="STRING" id="63057.A0A2P5EPP9"/>
<gene>
    <name evidence="1" type="ORF">TorRG33x02_166670</name>
</gene>
<dbReference type="InterPro" id="IPR009053">
    <property type="entry name" value="Prefoldin"/>
</dbReference>
<dbReference type="FunCoup" id="A0A2P5EPP9">
    <property type="interactions" value="30"/>
</dbReference>
<reference evidence="2" key="1">
    <citation type="submission" date="2016-06" db="EMBL/GenBank/DDBJ databases">
        <title>Parallel loss of symbiosis genes in relatives of nitrogen-fixing non-legume Parasponia.</title>
        <authorList>
            <person name="Van Velzen R."/>
            <person name="Holmer R."/>
            <person name="Bu F."/>
            <person name="Rutten L."/>
            <person name="Van Zeijl A."/>
            <person name="Liu W."/>
            <person name="Santuari L."/>
            <person name="Cao Q."/>
            <person name="Sharma T."/>
            <person name="Shen D."/>
            <person name="Roswanjaya Y."/>
            <person name="Wardhani T."/>
            <person name="Kalhor M.S."/>
            <person name="Jansen J."/>
            <person name="Van den Hoogen J."/>
            <person name="Gungor B."/>
            <person name="Hartog M."/>
            <person name="Hontelez J."/>
            <person name="Verver J."/>
            <person name="Yang W.-C."/>
            <person name="Schijlen E."/>
            <person name="Repin R."/>
            <person name="Schilthuizen M."/>
            <person name="Schranz E."/>
            <person name="Heidstra R."/>
            <person name="Miyata K."/>
            <person name="Fedorova E."/>
            <person name="Kohlen W."/>
            <person name="Bisseling T."/>
            <person name="Smit S."/>
            <person name="Geurts R."/>
        </authorList>
    </citation>
    <scope>NUCLEOTIDE SEQUENCE [LARGE SCALE GENOMIC DNA]</scope>
    <source>
        <strain evidence="2">cv. RG33-2</strain>
    </source>
</reference>
<dbReference type="InParanoid" id="A0A2P5EPP9"/>
<dbReference type="GO" id="GO:0006457">
    <property type="term" value="P:protein folding"/>
    <property type="evidence" value="ECO:0007669"/>
    <property type="project" value="UniProtKB-ARBA"/>
</dbReference>
<organism evidence="1 2">
    <name type="scientific">Trema orientale</name>
    <name type="common">Charcoal tree</name>
    <name type="synonym">Celtis orientalis</name>
    <dbReference type="NCBI Taxonomy" id="63057"/>
    <lineage>
        <taxon>Eukaryota</taxon>
        <taxon>Viridiplantae</taxon>
        <taxon>Streptophyta</taxon>
        <taxon>Embryophyta</taxon>
        <taxon>Tracheophyta</taxon>
        <taxon>Spermatophyta</taxon>
        <taxon>Magnoliopsida</taxon>
        <taxon>eudicotyledons</taxon>
        <taxon>Gunneridae</taxon>
        <taxon>Pentapetalae</taxon>
        <taxon>rosids</taxon>
        <taxon>fabids</taxon>
        <taxon>Rosales</taxon>
        <taxon>Cannabaceae</taxon>
        <taxon>Trema</taxon>
    </lineage>
</organism>
<dbReference type="EMBL" id="JXTC01000116">
    <property type="protein sequence ID" value="PON87489.1"/>
    <property type="molecule type" value="Genomic_DNA"/>
</dbReference>
<accession>A0A2P5EPP9</accession>
<proteinExistence type="predicted"/>
<keyword evidence="2" id="KW-1185">Reference proteome</keyword>
<dbReference type="GO" id="GO:0009409">
    <property type="term" value="P:response to cold"/>
    <property type="evidence" value="ECO:0007669"/>
    <property type="project" value="UniProtKB-ARBA"/>
</dbReference>
<dbReference type="OrthoDB" id="1894836at2759"/>